<evidence type="ECO:0000313" key="3">
    <source>
        <dbReference type="Proteomes" id="UP000318825"/>
    </source>
</evidence>
<dbReference type="EMBL" id="BJNF01000008">
    <property type="protein sequence ID" value="GEC14522.1"/>
    <property type="molecule type" value="Genomic_DNA"/>
</dbReference>
<protein>
    <submittedName>
        <fullName evidence="2">Uncharacterized protein</fullName>
    </submittedName>
</protein>
<feature type="region of interest" description="Disordered" evidence="1">
    <location>
        <begin position="28"/>
        <end position="123"/>
    </location>
</feature>
<sequence length="256" mass="25914">MIVPRMIVPLTLAVFVIGTTGVLGQTPFPAPLPNGGTGTASDSPFPPVNGAPAQRAAAPQDSPFPPVNGAPAQRAATPQASPFPPVNGASATMSAPSAFPSGGATPLGGFGAPQQQAGPPGGADCMKDFLPLRDAAEKRGKLIQAASARQAPPDEACKLIGQYAQAEARMIKFIDANSNRCGIPDNVGKQMHANHKSTESMQQKVCDVAKQAKMRGPAGPSLSEALGSASGGLPEVTTPKKGGSTFDTLSGNVLTR</sequence>
<comment type="caution">
    <text evidence="2">The sequence shown here is derived from an EMBL/GenBank/DDBJ whole genome shotgun (WGS) entry which is preliminary data.</text>
</comment>
<organism evidence="2 3">
    <name type="scientific">Nitrobacter winogradskyi</name>
    <name type="common">Nitrobacter agilis</name>
    <dbReference type="NCBI Taxonomy" id="913"/>
    <lineage>
        <taxon>Bacteria</taxon>
        <taxon>Pseudomonadati</taxon>
        <taxon>Pseudomonadota</taxon>
        <taxon>Alphaproteobacteria</taxon>
        <taxon>Hyphomicrobiales</taxon>
        <taxon>Nitrobacteraceae</taxon>
        <taxon>Nitrobacter</taxon>
    </lineage>
</organism>
<dbReference type="RefSeq" id="WP_181410339.1">
    <property type="nucleotide sequence ID" value="NZ_BJNF01000008.1"/>
</dbReference>
<dbReference type="Proteomes" id="UP000318825">
    <property type="component" value="Unassembled WGS sequence"/>
</dbReference>
<reference evidence="2 3" key="1">
    <citation type="submission" date="2019-06" db="EMBL/GenBank/DDBJ databases">
        <title>Whole genome shotgun sequence of Nitrobacter winogradskyi NBRC 14297.</title>
        <authorList>
            <person name="Hosoyama A."/>
            <person name="Uohara A."/>
            <person name="Ohji S."/>
            <person name="Ichikawa N."/>
        </authorList>
    </citation>
    <scope>NUCLEOTIDE SEQUENCE [LARGE SCALE GENOMIC DNA]</scope>
    <source>
        <strain evidence="2 3">NBRC 14297</strain>
    </source>
</reference>
<dbReference type="AlphaFoldDB" id="A0A4Y3W649"/>
<accession>A0A4Y3W649</accession>
<proteinExistence type="predicted"/>
<evidence type="ECO:0000256" key="1">
    <source>
        <dbReference type="SAM" id="MobiDB-lite"/>
    </source>
</evidence>
<evidence type="ECO:0000313" key="2">
    <source>
        <dbReference type="EMBL" id="GEC14522.1"/>
    </source>
</evidence>
<gene>
    <name evidence="2" type="ORF">NWI01_04140</name>
</gene>
<name>A0A4Y3W649_NITWI</name>
<feature type="region of interest" description="Disordered" evidence="1">
    <location>
        <begin position="214"/>
        <end position="256"/>
    </location>
</feature>
<feature type="compositionally biased region" description="Polar residues" evidence="1">
    <location>
        <begin position="245"/>
        <end position="256"/>
    </location>
</feature>
<feature type="compositionally biased region" description="Low complexity" evidence="1">
    <location>
        <begin position="218"/>
        <end position="234"/>
    </location>
</feature>